<accession>A0ABP5E997</accession>
<gene>
    <name evidence="2" type="ORF">GCM10009754_86440</name>
</gene>
<dbReference type="Proteomes" id="UP001501116">
    <property type="component" value="Unassembled WGS sequence"/>
</dbReference>
<evidence type="ECO:0000313" key="2">
    <source>
        <dbReference type="EMBL" id="GAA1993781.1"/>
    </source>
</evidence>
<feature type="transmembrane region" description="Helical" evidence="1">
    <location>
        <begin position="36"/>
        <end position="58"/>
    </location>
</feature>
<evidence type="ECO:0000313" key="3">
    <source>
        <dbReference type="Proteomes" id="UP001501116"/>
    </source>
</evidence>
<reference evidence="3" key="1">
    <citation type="journal article" date="2019" name="Int. J. Syst. Evol. Microbiol.">
        <title>The Global Catalogue of Microorganisms (GCM) 10K type strain sequencing project: providing services to taxonomists for standard genome sequencing and annotation.</title>
        <authorList>
            <consortium name="The Broad Institute Genomics Platform"/>
            <consortium name="The Broad Institute Genome Sequencing Center for Infectious Disease"/>
            <person name="Wu L."/>
            <person name="Ma J."/>
        </authorList>
    </citation>
    <scope>NUCLEOTIDE SEQUENCE [LARGE SCALE GENOMIC DNA]</scope>
    <source>
        <strain evidence="3">JCM 14545</strain>
    </source>
</reference>
<proteinExistence type="predicted"/>
<organism evidence="2 3">
    <name type="scientific">Amycolatopsis minnesotensis</name>
    <dbReference type="NCBI Taxonomy" id="337894"/>
    <lineage>
        <taxon>Bacteria</taxon>
        <taxon>Bacillati</taxon>
        <taxon>Actinomycetota</taxon>
        <taxon>Actinomycetes</taxon>
        <taxon>Pseudonocardiales</taxon>
        <taxon>Pseudonocardiaceae</taxon>
        <taxon>Amycolatopsis</taxon>
    </lineage>
</organism>
<keyword evidence="1" id="KW-0472">Membrane</keyword>
<comment type="caution">
    <text evidence="2">The sequence shown here is derived from an EMBL/GenBank/DDBJ whole genome shotgun (WGS) entry which is preliminary data.</text>
</comment>
<evidence type="ECO:0000256" key="1">
    <source>
        <dbReference type="SAM" id="Phobius"/>
    </source>
</evidence>
<sequence length="89" mass="8861">MTGKLLTGAGQAISATLHTTVRTGTADPASAAGRTAPLAVSALAGVGCLATGAVLLLLTRRTKTVPSRGMRLTTIACAACCRAPRKDPT</sequence>
<evidence type="ECO:0008006" key="4">
    <source>
        <dbReference type="Google" id="ProtNLM"/>
    </source>
</evidence>
<name>A0ABP5E997_9PSEU</name>
<protein>
    <recommendedName>
        <fullName evidence="4">LPXTG-motif cell wall anchor domain-containing protein</fullName>
    </recommendedName>
</protein>
<keyword evidence="1" id="KW-0812">Transmembrane</keyword>
<dbReference type="RefSeq" id="WP_344431999.1">
    <property type="nucleotide sequence ID" value="NZ_BAAANN010000074.1"/>
</dbReference>
<keyword evidence="1" id="KW-1133">Transmembrane helix</keyword>
<keyword evidence="3" id="KW-1185">Reference proteome</keyword>
<dbReference type="EMBL" id="BAAANN010000074">
    <property type="protein sequence ID" value="GAA1993781.1"/>
    <property type="molecule type" value="Genomic_DNA"/>
</dbReference>